<keyword evidence="5 7" id="KW-0472">Membrane</keyword>
<feature type="domain" description="C2" evidence="8">
    <location>
        <begin position="597"/>
        <end position="714"/>
    </location>
</feature>
<keyword evidence="4" id="KW-0446">Lipid-binding</keyword>
<evidence type="ECO:0000259" key="8">
    <source>
        <dbReference type="PROSITE" id="PS50004"/>
    </source>
</evidence>
<name>A0ABM0M665_SACKO</name>
<dbReference type="CDD" id="cd21669">
    <property type="entry name" value="SMP_SF"/>
    <property type="match status" value="1"/>
</dbReference>
<evidence type="ECO:0000256" key="2">
    <source>
        <dbReference type="ARBA" id="ARBA00022448"/>
    </source>
</evidence>
<dbReference type="Proteomes" id="UP000694865">
    <property type="component" value="Unplaced"/>
</dbReference>
<comment type="subcellular location">
    <subcellularLocation>
        <location evidence="1">Membrane</location>
    </subcellularLocation>
</comment>
<evidence type="ECO:0000313" key="10">
    <source>
        <dbReference type="Proteomes" id="UP000694865"/>
    </source>
</evidence>
<feature type="compositionally biased region" description="Polar residues" evidence="6">
    <location>
        <begin position="944"/>
        <end position="957"/>
    </location>
</feature>
<keyword evidence="7" id="KW-0812">Transmembrane</keyword>
<feature type="transmembrane region" description="Helical" evidence="7">
    <location>
        <begin position="60"/>
        <end position="76"/>
    </location>
</feature>
<keyword evidence="7" id="KW-1133">Transmembrane helix</keyword>
<dbReference type="PROSITE" id="PS50004">
    <property type="entry name" value="C2"/>
    <property type="match status" value="2"/>
</dbReference>
<dbReference type="InterPro" id="IPR052455">
    <property type="entry name" value="Tricalbin_domain"/>
</dbReference>
<dbReference type="GeneID" id="102802144"/>
<evidence type="ECO:0000259" key="9">
    <source>
        <dbReference type="PROSITE" id="PS51847"/>
    </source>
</evidence>
<dbReference type="CDD" id="cd00030">
    <property type="entry name" value="C2"/>
    <property type="match status" value="2"/>
</dbReference>
<proteinExistence type="predicted"/>
<dbReference type="RefSeq" id="XP_006815506.1">
    <property type="nucleotide sequence ID" value="XM_006815443.1"/>
</dbReference>
<feature type="region of interest" description="Disordered" evidence="6">
    <location>
        <begin position="881"/>
        <end position="965"/>
    </location>
</feature>
<feature type="domain" description="SMP-LTD" evidence="9">
    <location>
        <begin position="101"/>
        <end position="314"/>
    </location>
</feature>
<feature type="compositionally biased region" description="Basic and acidic residues" evidence="6">
    <location>
        <begin position="881"/>
        <end position="899"/>
    </location>
</feature>
<evidence type="ECO:0000256" key="4">
    <source>
        <dbReference type="ARBA" id="ARBA00023121"/>
    </source>
</evidence>
<keyword evidence="10" id="KW-1185">Reference proteome</keyword>
<feature type="transmembrane region" description="Helical" evidence="7">
    <location>
        <begin position="821"/>
        <end position="849"/>
    </location>
</feature>
<evidence type="ECO:0000313" key="11">
    <source>
        <dbReference type="RefSeq" id="XP_006815506.1"/>
    </source>
</evidence>
<dbReference type="Gene3D" id="2.60.40.150">
    <property type="entry name" value="C2 domain"/>
    <property type="match status" value="2"/>
</dbReference>
<feature type="transmembrane region" description="Helical" evidence="7">
    <location>
        <begin position="33"/>
        <end position="53"/>
    </location>
</feature>
<dbReference type="InterPro" id="IPR035892">
    <property type="entry name" value="C2_domain_sf"/>
</dbReference>
<dbReference type="InterPro" id="IPR031468">
    <property type="entry name" value="SMP_LBD"/>
</dbReference>
<evidence type="ECO:0000256" key="7">
    <source>
        <dbReference type="SAM" id="Phobius"/>
    </source>
</evidence>
<dbReference type="SMART" id="SM00239">
    <property type="entry name" value="C2"/>
    <property type="match status" value="2"/>
</dbReference>
<dbReference type="PANTHER" id="PTHR46980:SF2">
    <property type="entry name" value="TRICALBIN-1-RELATED"/>
    <property type="match status" value="1"/>
</dbReference>
<feature type="compositionally biased region" description="Polar residues" evidence="6">
    <location>
        <begin position="918"/>
        <end position="929"/>
    </location>
</feature>
<evidence type="ECO:0000256" key="3">
    <source>
        <dbReference type="ARBA" id="ARBA00023055"/>
    </source>
</evidence>
<keyword evidence="2" id="KW-0813">Transport</keyword>
<organism evidence="10 11">
    <name type="scientific">Saccoglossus kowalevskii</name>
    <name type="common">Acorn worm</name>
    <dbReference type="NCBI Taxonomy" id="10224"/>
    <lineage>
        <taxon>Eukaryota</taxon>
        <taxon>Metazoa</taxon>
        <taxon>Hemichordata</taxon>
        <taxon>Enteropneusta</taxon>
        <taxon>Harrimaniidae</taxon>
        <taxon>Saccoglossus</taxon>
    </lineage>
</organism>
<gene>
    <name evidence="11" type="primary">LOC102802144</name>
</gene>
<feature type="domain" description="C2" evidence="8">
    <location>
        <begin position="410"/>
        <end position="533"/>
    </location>
</feature>
<sequence length="986" mass="110550">MSGDGTENLAGRYHGGNKDNLDQDNEYGVDRSFLHQLAIYIFNCVLLSLAWLLGVAGYSYAFIVLMLLLLMVVWRTKLVEILQEIIQVETLRVHRRRALRQSETAEWLNFIINRWWVFSHPSIFKHMKKHLDPLLVKAKPNFVDAIDLHSFHVGDQTPYVKFLKVYEVIDHLHVFPATPETVLKPPLGLGRDVTTYQLVFEADIGLHSPEFKMVLRARMGAKFMGIDVDVAVENLNVNGKAQVILHMNSHTAFPHIAKATISFVERPDVWFSVRVLKAVQLMEIPILKGWIHSLIMEALTTELVDPGKLDIKIVPEASYEPEKNKTKWYANGVITLTVSGTPTSKFNNDLEKDKVLIKVKGKRMLSSYTLATFEVNLSEHDLEMKNNIEITLQKKQIKLSLLMEYTPLESISLDNIDALPPIMDGQLAGVMYICVHSGSNLLAMDRTGKSDPYVIVFNNRQKVKTTHYICQTLNPKWEYSMEFFVADYTAATISFLVYDWDGRKITDNDFLGSCNLSLTKNLPLGFGMVGGAVMGNKLGTLCVSAVFRHVPSVAESEKLGRSNPELICAGDEDIAYSPRLKKKSANMITSAAKTLMTAGRSSPCKASVLNLGRGILELTIVRAKDLVAKDRNGYSDPYCEVKIKSHLKFKTSTIKNSLSPVWEESVTMELPNDDEVLDINVWDRDPFFKRDFLGCIGFTLDEVKSYSHAGPTWFSLRKIRSGCVQLKFNVITISESGMCGIGVCQSGTVLVCASLVQYWCVPVWYSIGVCQSGTYWCVPVWCNIGVCQSGAVLVCPVWCSIGVCQSGAVLVCASQEQYRCVPVWCSIGVVQSGAVFCGMYLNMIMIIILHNLSQMIHQKEFDGNEGGSSPFDDDEVFKMPESDSEVVVKKPLVDRRPTQEQETSSNSSGRHRVRKTKSSSLGSPRSMSNLPMDYESKHAIPKTPSDSTLHMLSSQECTPKKKKSKLRRVFSMKLRNEGEVPFNLQE</sequence>
<evidence type="ECO:0000256" key="6">
    <source>
        <dbReference type="SAM" id="MobiDB-lite"/>
    </source>
</evidence>
<dbReference type="Pfam" id="PF00168">
    <property type="entry name" value="C2"/>
    <property type="match status" value="2"/>
</dbReference>
<dbReference type="PANTHER" id="PTHR46980">
    <property type="entry name" value="TRICALBIN-1-RELATED"/>
    <property type="match status" value="1"/>
</dbReference>
<accession>A0ABM0M665</accession>
<dbReference type="SUPFAM" id="SSF49562">
    <property type="entry name" value="C2 domain (Calcium/lipid-binding domain, CaLB)"/>
    <property type="match status" value="2"/>
</dbReference>
<keyword evidence="3" id="KW-0445">Lipid transport</keyword>
<evidence type="ECO:0000256" key="5">
    <source>
        <dbReference type="ARBA" id="ARBA00023136"/>
    </source>
</evidence>
<evidence type="ECO:0000256" key="1">
    <source>
        <dbReference type="ARBA" id="ARBA00004370"/>
    </source>
</evidence>
<dbReference type="PROSITE" id="PS51847">
    <property type="entry name" value="SMP"/>
    <property type="match status" value="1"/>
</dbReference>
<protein>
    <submittedName>
        <fullName evidence="11">Uncharacterized protein LOC102802144</fullName>
    </submittedName>
</protein>
<reference evidence="11" key="1">
    <citation type="submission" date="2025-08" db="UniProtKB">
        <authorList>
            <consortium name="RefSeq"/>
        </authorList>
    </citation>
    <scope>IDENTIFICATION</scope>
    <source>
        <tissue evidence="11">Testes</tissue>
    </source>
</reference>
<dbReference type="InterPro" id="IPR000008">
    <property type="entry name" value="C2_dom"/>
</dbReference>